<dbReference type="RefSeq" id="WP_103221295.1">
    <property type="nucleotide sequence ID" value="NZ_PPCN01000001.1"/>
</dbReference>
<evidence type="ECO:0000313" key="6">
    <source>
        <dbReference type="EMBL" id="POF34778.1"/>
    </source>
</evidence>
<gene>
    <name evidence="6" type="ORF">CLV41_1011238</name>
</gene>
<evidence type="ECO:0000256" key="4">
    <source>
        <dbReference type="ARBA" id="ARBA00022989"/>
    </source>
</evidence>
<dbReference type="Pfam" id="PF04011">
    <property type="entry name" value="LemA"/>
    <property type="match status" value="1"/>
</dbReference>
<reference evidence="6 7" key="1">
    <citation type="submission" date="2018-01" db="EMBL/GenBank/DDBJ databases">
        <title>Genomic Encyclopedia of Archaeal and Bacterial Type Strains, Phase II (KMG-II): from individual species to whole genera.</title>
        <authorList>
            <person name="Goeker M."/>
        </authorList>
    </citation>
    <scope>NUCLEOTIDE SEQUENCE [LARGE SCALE GENOMIC DNA]</scope>
    <source>
        <strain evidence="6 7">DSM 17023</strain>
    </source>
</reference>
<protein>
    <submittedName>
        <fullName evidence="6">LemA protein</fullName>
    </submittedName>
</protein>
<evidence type="ECO:0000256" key="5">
    <source>
        <dbReference type="ARBA" id="ARBA00023136"/>
    </source>
</evidence>
<accession>A0A2S3V4A4</accession>
<dbReference type="Proteomes" id="UP000236959">
    <property type="component" value="Unassembled WGS sequence"/>
</dbReference>
<dbReference type="InterPro" id="IPR007156">
    <property type="entry name" value="MamQ_LemA"/>
</dbReference>
<keyword evidence="4" id="KW-1133">Transmembrane helix</keyword>
<comment type="caution">
    <text evidence="6">The sequence shown here is derived from an EMBL/GenBank/DDBJ whole genome shotgun (WGS) entry which is preliminary data.</text>
</comment>
<organism evidence="6 7">
    <name type="scientific">Roseibium marinum</name>
    <dbReference type="NCBI Taxonomy" id="281252"/>
    <lineage>
        <taxon>Bacteria</taxon>
        <taxon>Pseudomonadati</taxon>
        <taxon>Pseudomonadota</taxon>
        <taxon>Alphaproteobacteria</taxon>
        <taxon>Hyphomicrobiales</taxon>
        <taxon>Stappiaceae</taxon>
        <taxon>Roseibium</taxon>
    </lineage>
</organism>
<dbReference type="PANTHER" id="PTHR34478:SF2">
    <property type="entry name" value="MEMBRANE PROTEIN"/>
    <property type="match status" value="1"/>
</dbReference>
<dbReference type="InterPro" id="IPR023353">
    <property type="entry name" value="LemA-like_dom_sf"/>
</dbReference>
<evidence type="ECO:0000256" key="1">
    <source>
        <dbReference type="ARBA" id="ARBA00004167"/>
    </source>
</evidence>
<dbReference type="PANTHER" id="PTHR34478">
    <property type="entry name" value="PROTEIN LEMA"/>
    <property type="match status" value="1"/>
</dbReference>
<proteinExistence type="inferred from homology"/>
<name>A0A2S3V4A4_9HYPH</name>
<keyword evidence="5" id="KW-0472">Membrane</keyword>
<sequence length="185" mass="20787">MIAWFILAFLVALSVFAVVLYNALVRKRQMVQEGWSGIDVQLKRRANLVPNLVETVKGYATHETETLDKVTDLRTRANSLSRDDVAGRAEAEGQLSLALGRLFAVAEAYPDLKASRNFSDLHQSLDEIENAIQMARRYYNGAVRGLNVAVESFPSNLIASRFKFEKADYFEIEDEAERAVPKVAF</sequence>
<comment type="subcellular location">
    <subcellularLocation>
        <location evidence="1">Membrane</location>
        <topology evidence="1">Single-pass membrane protein</topology>
    </subcellularLocation>
</comment>
<evidence type="ECO:0000256" key="2">
    <source>
        <dbReference type="ARBA" id="ARBA00008854"/>
    </source>
</evidence>
<evidence type="ECO:0000313" key="7">
    <source>
        <dbReference type="Proteomes" id="UP000236959"/>
    </source>
</evidence>
<dbReference type="Gene3D" id="1.20.1440.20">
    <property type="entry name" value="LemA-like domain"/>
    <property type="match status" value="1"/>
</dbReference>
<dbReference type="SUPFAM" id="SSF140478">
    <property type="entry name" value="LemA-like"/>
    <property type="match status" value="1"/>
</dbReference>
<comment type="similarity">
    <text evidence="2">Belongs to the LemA family.</text>
</comment>
<keyword evidence="7" id="KW-1185">Reference proteome</keyword>
<dbReference type="EMBL" id="PPCN01000001">
    <property type="protein sequence ID" value="POF34778.1"/>
    <property type="molecule type" value="Genomic_DNA"/>
</dbReference>
<dbReference type="OrthoDB" id="9804152at2"/>
<dbReference type="AlphaFoldDB" id="A0A2S3V4A4"/>
<evidence type="ECO:0000256" key="3">
    <source>
        <dbReference type="ARBA" id="ARBA00022692"/>
    </source>
</evidence>
<dbReference type="GO" id="GO:0016020">
    <property type="term" value="C:membrane"/>
    <property type="evidence" value="ECO:0007669"/>
    <property type="project" value="UniProtKB-SubCell"/>
</dbReference>
<keyword evidence="3" id="KW-0812">Transmembrane</keyword>